<dbReference type="SUPFAM" id="SSF55729">
    <property type="entry name" value="Acyl-CoA N-acyltransferases (Nat)"/>
    <property type="match status" value="1"/>
</dbReference>
<dbReference type="InterPro" id="IPR045057">
    <property type="entry name" value="Gcn5-rel_NAT"/>
</dbReference>
<gene>
    <name evidence="2" type="ORF">OS129_09800</name>
</gene>
<dbReference type="AlphaFoldDB" id="A0A9Q4CBL5"/>
<dbReference type="EMBL" id="JAPMKU010000004">
    <property type="protein sequence ID" value="MCX7469163.1"/>
    <property type="molecule type" value="Genomic_DNA"/>
</dbReference>
<evidence type="ECO:0000259" key="1">
    <source>
        <dbReference type="PROSITE" id="PS51729"/>
    </source>
</evidence>
<dbReference type="Proteomes" id="UP001071478">
    <property type="component" value="Unassembled WGS sequence"/>
</dbReference>
<name>A0A9Q4CBL5_9CORY</name>
<dbReference type="Gene3D" id="3.40.630.30">
    <property type="match status" value="1"/>
</dbReference>
<dbReference type="PANTHER" id="PTHR31435">
    <property type="entry name" value="PROTEIN NATD1"/>
    <property type="match status" value="1"/>
</dbReference>
<evidence type="ECO:0000313" key="2">
    <source>
        <dbReference type="EMBL" id="MCX7469163.1"/>
    </source>
</evidence>
<evidence type="ECO:0000313" key="3">
    <source>
        <dbReference type="Proteomes" id="UP001071478"/>
    </source>
</evidence>
<organism evidence="2 3">
    <name type="scientific">Corynebacterium pygosceleis</name>
    <dbReference type="NCBI Taxonomy" id="2800406"/>
    <lineage>
        <taxon>Bacteria</taxon>
        <taxon>Bacillati</taxon>
        <taxon>Actinomycetota</taxon>
        <taxon>Actinomycetes</taxon>
        <taxon>Mycobacteriales</taxon>
        <taxon>Corynebacteriaceae</taxon>
        <taxon>Corynebacterium</taxon>
    </lineage>
</organism>
<comment type="caution">
    <text evidence="2">The sequence shown here is derived from an EMBL/GenBank/DDBJ whole genome shotgun (WGS) entry which is preliminary data.</text>
</comment>
<dbReference type="RefSeq" id="WP_248168501.1">
    <property type="nucleotide sequence ID" value="NZ_JALNJA010000004.1"/>
</dbReference>
<dbReference type="Pfam" id="PF14542">
    <property type="entry name" value="Acetyltransf_CG"/>
    <property type="match status" value="1"/>
</dbReference>
<dbReference type="InterPro" id="IPR031165">
    <property type="entry name" value="GNAT_YJDJ"/>
</dbReference>
<protein>
    <submittedName>
        <fullName evidence="2">GNAT family N-acetyltransferase</fullName>
    </submittedName>
</protein>
<accession>A0A9Q4CBL5</accession>
<feature type="domain" description="N-acetyltransferase" evidence="1">
    <location>
        <begin position="9"/>
        <end position="101"/>
    </location>
</feature>
<dbReference type="PANTHER" id="PTHR31435:SF9">
    <property type="entry name" value="PROTEIN NATD1"/>
    <property type="match status" value="1"/>
</dbReference>
<dbReference type="PROSITE" id="PS51729">
    <property type="entry name" value="GNAT_YJDJ"/>
    <property type="match status" value="1"/>
</dbReference>
<proteinExistence type="predicted"/>
<dbReference type="InterPro" id="IPR016181">
    <property type="entry name" value="Acyl_CoA_acyltransferase"/>
</dbReference>
<dbReference type="CDD" id="cd04301">
    <property type="entry name" value="NAT_SF"/>
    <property type="match status" value="1"/>
</dbReference>
<reference evidence="2" key="1">
    <citation type="submission" date="2022-11" db="EMBL/GenBank/DDBJ databases">
        <title>Corynebacterium sp. isolated from Penguins.</title>
        <authorList>
            <person name="Sedlar K."/>
            <person name="Svec P."/>
        </authorList>
    </citation>
    <scope>NUCLEOTIDE SEQUENCE</scope>
    <source>
        <strain evidence="2">P7374</strain>
    </source>
</reference>
<sequence length="108" mass="11863">MTGTGRQISHDERNNRYIINVDGVEAGYAAYAVETSDHGTPTVRDLNHTVIDPRFRGRGLSAPLIRFALEDTREAGLAYRATCSAVEHFIAKNPDYAEGLVGGSQRTR</sequence>